<dbReference type="Pfam" id="PF06114">
    <property type="entry name" value="Peptidase_M78"/>
    <property type="match status" value="1"/>
</dbReference>
<gene>
    <name evidence="2" type="ORF">H9736_01240</name>
</gene>
<reference evidence="2" key="2">
    <citation type="submission" date="2021-04" db="EMBL/GenBank/DDBJ databases">
        <authorList>
            <person name="Gilroy R."/>
        </authorList>
    </citation>
    <scope>NUCLEOTIDE SEQUENCE</scope>
    <source>
        <strain evidence="2">CHK188-5543</strain>
    </source>
</reference>
<dbReference type="InterPro" id="IPR010359">
    <property type="entry name" value="IrrE_HExxH"/>
</dbReference>
<reference evidence="2" key="1">
    <citation type="journal article" date="2021" name="PeerJ">
        <title>Extensive microbial diversity within the chicken gut microbiome revealed by metagenomics and culture.</title>
        <authorList>
            <person name="Gilroy R."/>
            <person name="Ravi A."/>
            <person name="Getino M."/>
            <person name="Pursley I."/>
            <person name="Horton D.L."/>
            <person name="Alikhan N.F."/>
            <person name="Baker D."/>
            <person name="Gharbi K."/>
            <person name="Hall N."/>
            <person name="Watson M."/>
            <person name="Adriaenssens E.M."/>
            <person name="Foster-Nyarko E."/>
            <person name="Jarju S."/>
            <person name="Secka A."/>
            <person name="Antonio M."/>
            <person name="Oren A."/>
            <person name="Chaudhuri R.R."/>
            <person name="La Ragione R."/>
            <person name="Hildebrand F."/>
            <person name="Pallen M.J."/>
        </authorList>
    </citation>
    <scope>NUCLEOTIDE SEQUENCE</scope>
    <source>
        <strain evidence="2">CHK188-5543</strain>
    </source>
</reference>
<protein>
    <submittedName>
        <fullName evidence="2">ImmA/IrrE family metallo-endopeptidase</fullName>
    </submittedName>
</protein>
<proteinExistence type="predicted"/>
<dbReference type="Proteomes" id="UP000886800">
    <property type="component" value="Unassembled WGS sequence"/>
</dbReference>
<dbReference type="EMBL" id="DXES01000025">
    <property type="protein sequence ID" value="HIX64853.1"/>
    <property type="molecule type" value="Genomic_DNA"/>
</dbReference>
<feature type="domain" description="IrrE N-terminal-like" evidence="1">
    <location>
        <begin position="28"/>
        <end position="138"/>
    </location>
</feature>
<evidence type="ECO:0000313" key="3">
    <source>
        <dbReference type="Proteomes" id="UP000886800"/>
    </source>
</evidence>
<organism evidence="2 3">
    <name type="scientific">Candidatus Anaerotruncus excrementipullorum</name>
    <dbReference type="NCBI Taxonomy" id="2838465"/>
    <lineage>
        <taxon>Bacteria</taxon>
        <taxon>Bacillati</taxon>
        <taxon>Bacillota</taxon>
        <taxon>Clostridia</taxon>
        <taxon>Eubacteriales</taxon>
        <taxon>Oscillospiraceae</taxon>
        <taxon>Anaerotruncus</taxon>
    </lineage>
</organism>
<dbReference type="AlphaFoldDB" id="A0A9D1WPK2"/>
<sequence>MDYIRSCAQGLVRRFGTNDPFALSAALDIVVLEVALPANIRGFFTRCLDTSILYLNRDLQDPVQRRVVCAHELGHALLHGGCNALFMEGCTAFVTGRYEREAELFSGWLLLEEGTLRECARDGWTLEQTAAATGLPARVVEACAHSLFQRPGSA</sequence>
<name>A0A9D1WPK2_9FIRM</name>
<comment type="caution">
    <text evidence="2">The sequence shown here is derived from an EMBL/GenBank/DDBJ whole genome shotgun (WGS) entry which is preliminary data.</text>
</comment>
<evidence type="ECO:0000259" key="1">
    <source>
        <dbReference type="Pfam" id="PF06114"/>
    </source>
</evidence>
<evidence type="ECO:0000313" key="2">
    <source>
        <dbReference type="EMBL" id="HIX64853.1"/>
    </source>
</evidence>
<dbReference type="Gene3D" id="1.10.10.2910">
    <property type="match status" value="1"/>
</dbReference>
<accession>A0A9D1WPK2</accession>